<dbReference type="GO" id="GO:0044718">
    <property type="term" value="P:siderophore transmembrane transport"/>
    <property type="evidence" value="ECO:0007669"/>
    <property type="project" value="TreeGrafter"/>
</dbReference>
<evidence type="ECO:0000256" key="7">
    <source>
        <dbReference type="ARBA" id="ARBA00023136"/>
    </source>
</evidence>
<dbReference type="SUPFAM" id="SSF56935">
    <property type="entry name" value="Porins"/>
    <property type="match status" value="1"/>
</dbReference>
<feature type="domain" description="TonB-dependent receptor plug" evidence="14">
    <location>
        <begin position="118"/>
        <end position="222"/>
    </location>
</feature>
<feature type="chain" id="PRO_5002795872" evidence="12">
    <location>
        <begin position="21"/>
        <end position="781"/>
    </location>
</feature>
<feature type="domain" description="TonB-dependent receptor-like beta-barrel" evidence="13">
    <location>
        <begin position="357"/>
        <end position="750"/>
    </location>
</feature>
<evidence type="ECO:0000256" key="6">
    <source>
        <dbReference type="ARBA" id="ARBA00023077"/>
    </source>
</evidence>
<evidence type="ECO:0000256" key="2">
    <source>
        <dbReference type="ARBA" id="ARBA00022448"/>
    </source>
</evidence>
<dbReference type="GO" id="GO:0015344">
    <property type="term" value="F:siderophore uptake transmembrane transporter activity"/>
    <property type="evidence" value="ECO:0007669"/>
    <property type="project" value="TreeGrafter"/>
</dbReference>
<dbReference type="RefSeq" id="WP_012499536.1">
    <property type="nucleotide sequence ID" value="NC_011026.1"/>
</dbReference>
<evidence type="ECO:0000256" key="4">
    <source>
        <dbReference type="ARBA" id="ARBA00022692"/>
    </source>
</evidence>
<evidence type="ECO:0000256" key="12">
    <source>
        <dbReference type="SAM" id="SignalP"/>
    </source>
</evidence>
<dbReference type="InterPro" id="IPR039426">
    <property type="entry name" value="TonB-dep_rcpt-like"/>
</dbReference>
<organism evidence="15 16">
    <name type="scientific">Chloroherpeton thalassium (strain ATCC 35110 / GB-78)</name>
    <dbReference type="NCBI Taxonomy" id="517418"/>
    <lineage>
        <taxon>Bacteria</taxon>
        <taxon>Pseudomonadati</taxon>
        <taxon>Chlorobiota</taxon>
        <taxon>Chlorobiia</taxon>
        <taxon>Chlorobiales</taxon>
        <taxon>Chloroherpetonaceae</taxon>
        <taxon>Chloroherpeton</taxon>
    </lineage>
</organism>
<dbReference type="eggNOG" id="COG4206">
    <property type="taxonomic scope" value="Bacteria"/>
</dbReference>
<reference evidence="15 16" key="1">
    <citation type="submission" date="2008-06" db="EMBL/GenBank/DDBJ databases">
        <title>Complete sequence of Chloroherpeton thalassium ATCC 35110.</title>
        <authorList>
            <consortium name="US DOE Joint Genome Institute"/>
            <person name="Lucas S."/>
            <person name="Copeland A."/>
            <person name="Lapidus A."/>
            <person name="Glavina del Rio T."/>
            <person name="Dalin E."/>
            <person name="Tice H."/>
            <person name="Bruce D."/>
            <person name="Goodwin L."/>
            <person name="Pitluck S."/>
            <person name="Schmutz J."/>
            <person name="Larimer F."/>
            <person name="Land M."/>
            <person name="Hauser L."/>
            <person name="Kyrpides N."/>
            <person name="Mikhailova N."/>
            <person name="Liu Z."/>
            <person name="Li T."/>
            <person name="Zhao F."/>
            <person name="Overmann J."/>
            <person name="Bryant D.A."/>
            <person name="Richardson P."/>
        </authorList>
    </citation>
    <scope>NUCLEOTIDE SEQUENCE [LARGE SCALE GENOMIC DNA]</scope>
    <source>
        <strain evidence="16">ATCC 35110 / GB-78</strain>
    </source>
</reference>
<evidence type="ECO:0000256" key="1">
    <source>
        <dbReference type="ARBA" id="ARBA00004571"/>
    </source>
</evidence>
<evidence type="ECO:0000256" key="9">
    <source>
        <dbReference type="ARBA" id="ARBA00023237"/>
    </source>
</evidence>
<dbReference type="Pfam" id="PF00593">
    <property type="entry name" value="TonB_dep_Rec_b-barrel"/>
    <property type="match status" value="1"/>
</dbReference>
<feature type="signal peptide" evidence="12">
    <location>
        <begin position="1"/>
        <end position="20"/>
    </location>
</feature>
<evidence type="ECO:0000256" key="10">
    <source>
        <dbReference type="PROSITE-ProRule" id="PRU01360"/>
    </source>
</evidence>
<sequence length="781" mass="88485">MYRFFSIFFVSLLCSISALAQSSLSGKVCDDDSNPLVGATVQILSTKLGAVTDSDGWFQLKTVPKGNISVKASSLGYAPQTQNITIGDSKVTLNFSLEIDAVRHKEILVREDSPIQKMRKAPESIVVIDAEEIRGRATAIEAILTKATGIKIRKTGGLGSASRINIHGLEGKGITILIDGNPLNSPEGNFTIDEIPIDLIERIEVYKGVVPARFGGDGTGGVVNIIFREFEYDYLDVSYQRGSYNTNRATWTFKKVFPELGMEVSTGGFFNKADNDYTFESPYQDGVMITRDHDEFLSYAYGAGLVFNKLWFEEIELGVDVYRNRKEIQGIRTNIQFAESRASAVIPNLNLEKEDFFLENLDFENTLQVVIMGYNFIDTSHVHYNLDGSINTDDTYQGEIGSYANDSDDKQLEIRNKLNLLYTLSDVHSLNLNHNFRRANYEPEDELASEYAGYNISGYPSNYTSNIIGLTHQMRLLDERFISMTGVSLFQMSTTITSNDYIDDNNLREPSISENDFAKMGYSEALRYRPLHWLNLKASYQHAMRLPYSNELFGDGVYILASPNLAPEESDNMNLGFFIDTYSFAGLHRVQFEANAFYTDLTNKIQLSSDGVNYAYENLGHVVIKGFDAELKLDISKAFYLHGNFTYQLAKDAKEFRDDGTSNPTYDMKVPNIPWLFGNFGIEYHRENVLGAGTFLKLFLESSYTHEYFYNWEISKRNPRRIPTNFSHDVGIEMAFDNNRYILSFEVQNVTDEDLITDFQLPLMGRAAYFKVRYSFLNAVH</sequence>
<accession>B3QXH8</accession>
<dbReference type="EMBL" id="CP001100">
    <property type="protein sequence ID" value="ACF13452.1"/>
    <property type="molecule type" value="Genomic_DNA"/>
</dbReference>
<dbReference type="AlphaFoldDB" id="B3QXH8"/>
<dbReference type="Gene3D" id="2.170.130.10">
    <property type="entry name" value="TonB-dependent receptor, plug domain"/>
    <property type="match status" value="1"/>
</dbReference>
<dbReference type="HOGENOM" id="CLU_016091_0_0_10"/>
<evidence type="ECO:0000256" key="5">
    <source>
        <dbReference type="ARBA" id="ARBA00022729"/>
    </source>
</evidence>
<evidence type="ECO:0000313" key="15">
    <source>
        <dbReference type="EMBL" id="ACF13452.1"/>
    </source>
</evidence>
<dbReference type="Pfam" id="PF07715">
    <property type="entry name" value="Plug"/>
    <property type="match status" value="1"/>
</dbReference>
<dbReference type="InterPro" id="IPR000531">
    <property type="entry name" value="Beta-barrel_TonB"/>
</dbReference>
<dbReference type="KEGG" id="cts:Ctha_0987"/>
<evidence type="ECO:0000259" key="13">
    <source>
        <dbReference type="Pfam" id="PF00593"/>
    </source>
</evidence>
<dbReference type="OrthoDB" id="9812892at2"/>
<dbReference type="PANTHER" id="PTHR30069:SF29">
    <property type="entry name" value="HEMOGLOBIN AND HEMOGLOBIN-HAPTOGLOBIN-BINDING PROTEIN 1-RELATED"/>
    <property type="match status" value="1"/>
</dbReference>
<comment type="subcellular location">
    <subcellularLocation>
        <location evidence="1 10">Cell outer membrane</location>
        <topology evidence="1 10">Multi-pass membrane protein</topology>
    </subcellularLocation>
</comment>
<keyword evidence="4 10" id="KW-0812">Transmembrane</keyword>
<proteinExistence type="inferred from homology"/>
<keyword evidence="6 11" id="KW-0798">TonB box</keyword>
<evidence type="ECO:0000313" key="16">
    <source>
        <dbReference type="Proteomes" id="UP000001208"/>
    </source>
</evidence>
<name>B3QXH8_CHLT3</name>
<gene>
    <name evidence="15" type="ordered locus">Ctha_0987</name>
</gene>
<keyword evidence="3 10" id="KW-1134">Transmembrane beta strand</keyword>
<evidence type="ECO:0000259" key="14">
    <source>
        <dbReference type="Pfam" id="PF07715"/>
    </source>
</evidence>
<keyword evidence="8 15" id="KW-0675">Receptor</keyword>
<keyword evidence="9 10" id="KW-0998">Cell outer membrane</keyword>
<dbReference type="STRING" id="517418.Ctha_0987"/>
<evidence type="ECO:0000256" key="3">
    <source>
        <dbReference type="ARBA" id="ARBA00022452"/>
    </source>
</evidence>
<dbReference type="SUPFAM" id="SSF49464">
    <property type="entry name" value="Carboxypeptidase regulatory domain-like"/>
    <property type="match status" value="1"/>
</dbReference>
<dbReference type="InterPro" id="IPR037066">
    <property type="entry name" value="Plug_dom_sf"/>
</dbReference>
<dbReference type="GO" id="GO:0009279">
    <property type="term" value="C:cell outer membrane"/>
    <property type="evidence" value="ECO:0007669"/>
    <property type="project" value="UniProtKB-SubCell"/>
</dbReference>
<evidence type="ECO:0000256" key="11">
    <source>
        <dbReference type="RuleBase" id="RU003357"/>
    </source>
</evidence>
<dbReference type="Gene3D" id="2.40.170.20">
    <property type="entry name" value="TonB-dependent receptor, beta-barrel domain"/>
    <property type="match status" value="1"/>
</dbReference>
<dbReference type="Gene3D" id="2.60.40.1120">
    <property type="entry name" value="Carboxypeptidase-like, regulatory domain"/>
    <property type="match status" value="1"/>
</dbReference>
<dbReference type="InterPro" id="IPR008969">
    <property type="entry name" value="CarboxyPept-like_regulatory"/>
</dbReference>
<dbReference type="Proteomes" id="UP000001208">
    <property type="component" value="Chromosome"/>
</dbReference>
<dbReference type="Pfam" id="PF13715">
    <property type="entry name" value="CarbopepD_reg_2"/>
    <property type="match status" value="1"/>
</dbReference>
<dbReference type="InterPro" id="IPR036942">
    <property type="entry name" value="Beta-barrel_TonB_sf"/>
</dbReference>
<evidence type="ECO:0000256" key="8">
    <source>
        <dbReference type="ARBA" id="ARBA00023170"/>
    </source>
</evidence>
<keyword evidence="7 10" id="KW-0472">Membrane</keyword>
<dbReference type="PANTHER" id="PTHR30069">
    <property type="entry name" value="TONB-DEPENDENT OUTER MEMBRANE RECEPTOR"/>
    <property type="match status" value="1"/>
</dbReference>
<keyword evidence="5 12" id="KW-0732">Signal</keyword>
<keyword evidence="2 10" id="KW-0813">Transport</keyword>
<keyword evidence="16" id="KW-1185">Reference proteome</keyword>
<dbReference type="PROSITE" id="PS52016">
    <property type="entry name" value="TONB_DEPENDENT_REC_3"/>
    <property type="match status" value="1"/>
</dbReference>
<protein>
    <submittedName>
        <fullName evidence="15">TonB-dependent receptor plug</fullName>
    </submittedName>
</protein>
<comment type="similarity">
    <text evidence="10 11">Belongs to the TonB-dependent receptor family.</text>
</comment>
<dbReference type="InterPro" id="IPR012910">
    <property type="entry name" value="Plug_dom"/>
</dbReference>